<feature type="site" description="Electron transfer via tryptophanyl radical" evidence="15">
    <location>
        <position position="1632"/>
    </location>
</feature>
<evidence type="ECO:0000256" key="10">
    <source>
        <dbReference type="ARBA" id="ARBA00023024"/>
    </source>
</evidence>
<dbReference type="GO" id="GO:0005634">
    <property type="term" value="C:nucleus"/>
    <property type="evidence" value="ECO:0007669"/>
    <property type="project" value="TreeGrafter"/>
</dbReference>
<dbReference type="OrthoDB" id="73875at2759"/>
<evidence type="ECO:0000259" key="19">
    <source>
        <dbReference type="PROSITE" id="PS51910"/>
    </source>
</evidence>
<evidence type="ECO:0000256" key="17">
    <source>
        <dbReference type="SAM" id="MobiDB-lite"/>
    </source>
</evidence>
<dbReference type="Gene3D" id="1.25.40.80">
    <property type="match status" value="1"/>
</dbReference>
<dbReference type="GO" id="GO:0000272">
    <property type="term" value="P:polysaccharide catabolic process"/>
    <property type="evidence" value="ECO:0007669"/>
    <property type="project" value="UniProtKB-KW"/>
</dbReference>
<sequence length="1818" mass="202195">MRRQRSCIRIYLSVERLLQPLGPPATSLSTGKVTNLVIGYFEAWAPTATGCSKRDISYIQEIAGSLSHLYVAFGSMAPDTYEITPMNGIAISTISGIMGLKQNAPGLRIYLSLGGWSYSDNGTATQAVWGDLSSTAEKRNMFIDQLAKFMRTWGFDGVDLDWEYPGAPDRGGMERDIPNYVSLLKDIRTRWDGMANGWGLSFTAPSSYWYMRWFDIGNLTAAADWVNLLTYDLHGSWDSPEDQIGSFVYAHTNLTEIIDALDLLWRNNVPANKVNLGIGFYGRTFTLADKSCVSPGCPFSAAGNQGPCTQQPGILSYKEITDIRGQYNLVTVEDTVAEVDYFTYDQDQWVSYDDVNTLKAKIDYANKNGLQGIFIWAIDQDDDSHSALDAVLNSVGGLGYFDKQNGVGLYGPGINTTEWRPATGTCYMGACGTNPGCPVGATAVGPAVLCDAQSDGTKLRRRVCCPYVDAPSGATCEWSGSASPHFPICSGSCAPGYILIAENDWYVVDNDDAYCFQGTARYCCKASEYAQQSCGANKGAHVPMASGCRGVVMPMSTLANVRGKGRQKALSRRAHVMTLTSVLPTMSISACLRKEAEATVYGTSSTHCKDIRHLLENAPCVVRGGIWADYLFPNPPASTESATVQLSIDTTDQGNNANGSEDPNENGFGWVIMVGPSSQLTSMRKRDGSHWELYDCGDNSHSGTRTVKAVCTDESETSNCNVIFKGGVERTVIEVPHECGPGRYAMAVSMNESVDHTLPREMAHRLVKRGLMKPRVYNLKFDYDFSVLQGRDDSDVDIRIDFSTDPYYWSSVVDAPAMKKRDMELRVRHEYGGNWKRYAHDVFHEDRHNTPEEELHLLRKRWFSADLKLWFDKQLDVNEQWTAATHTVQDDFRVYFFDDRIDCSFGGLPVQGYFAAYADLNVNVQTSAQLTLIGKLNNLRSFQESHLLARSKGNIDAMLVFDAFGKISFSTGRLEIFGAQNFGATFTIPGLVTIGPNFKVYGQLAGQLTLHTTAQATYNLAHWDYTQRYPNENNDRGGASTDTSATMQTSMSENKFEWHADVSVAGDVKATISPLVEFGIVFASNLGIPSASVLLELDAYATLYGNAGGGSDSDPEVCYGGEAGANLFAAVNAPTLFSVSLSQNWPLASGNYTFIPYTCVPLTDLFNTTLRRFESDDAQIVEDNNRVIYWFRTDLRLHDSPALKAALDLDPEVLWPIFTWDPHYVYSVKAAPNRWQYILDCQQDLSNSIQKLNPKSKLFVLREAPQTLLPKLFNTWNVTHLVFERDTDAYARERDKLVTNAAKKAGVKVITRYGRTLWDSEEVVAKNGGKPTMSITQLQAAGYKIGEVPKPIPAPNHLPDPGDMPVDFEQEKTLNRNDLNAPHRSKTDRTYNNIAGPKGDFAIETLEELGFPAATTPHRGGESLALKQLDKMMADVKYAATFRKPKTSPAAFEPQSTTLLSPHMHFGALSPRLFYWRAREVVEKYGKGASTPPESLTGQLLFRDMYFAAQAAIGAPYTQTLNNPYVRFIPWHLPSKHEDTETGRNAISGEYHIDSPLADTWFRRWKAGVTGFPFVDALMRQLISEGWIHHLGRHMLACFLTRGGCYIHWERGADVFEELLIDHEPASNAGNWQWLSCTAFFSQYYRCYSPVAFGKKWDNNGDFIRKWVPELRNLDAKYIYEPWKATQAALDKAGVRVEGDGLDSSSQKEGVYPEPMFDFNERRSVCISAMKRAYSIGLHGNDEAVKNGTWKELFEKAGETEMEGMGGSEHDDEGDHADDAEHPSHQTLKRRDGDKHSRGKSITAKEGPMDRHVKRLKK</sequence>
<dbReference type="InterPro" id="IPR036134">
    <property type="entry name" value="Crypto/Photolyase_FAD-like_sf"/>
</dbReference>
<evidence type="ECO:0000256" key="14">
    <source>
        <dbReference type="PIRSR" id="PIRSR602081-1"/>
    </source>
</evidence>
<dbReference type="InterPro" id="IPR002081">
    <property type="entry name" value="Cryptochrome/DNA_photolyase_1"/>
</dbReference>
<comment type="cofactor">
    <cofactor evidence="14">
        <name>FAD</name>
        <dbReference type="ChEBI" id="CHEBI:57692"/>
    </cofactor>
    <text evidence="14">Binds 1 FAD per subunit.</text>
</comment>
<dbReference type="GO" id="GO:0003904">
    <property type="term" value="F:deoxyribodipyrimidine photo-lyase activity"/>
    <property type="evidence" value="ECO:0007669"/>
    <property type="project" value="TreeGrafter"/>
</dbReference>
<dbReference type="Proteomes" id="UP000319160">
    <property type="component" value="Unassembled WGS sequence"/>
</dbReference>
<keyword evidence="8 16" id="KW-0378">Hydrolase</keyword>
<comment type="similarity">
    <text evidence="3">Belongs to the DNA photolyase class-1 family.</text>
</comment>
<dbReference type="EMBL" id="VFLP01000022">
    <property type="protein sequence ID" value="TRX94430.1"/>
    <property type="molecule type" value="Genomic_DNA"/>
</dbReference>
<dbReference type="GO" id="GO:0032922">
    <property type="term" value="P:circadian regulation of gene expression"/>
    <property type="evidence" value="ECO:0007669"/>
    <property type="project" value="TreeGrafter"/>
</dbReference>
<evidence type="ECO:0000256" key="9">
    <source>
        <dbReference type="ARBA" id="ARBA00022827"/>
    </source>
</evidence>
<dbReference type="SUPFAM" id="SSF52425">
    <property type="entry name" value="Cryptochrome/photolyase, N-terminal domain"/>
    <property type="match status" value="1"/>
</dbReference>
<keyword evidence="21" id="KW-1185">Reference proteome</keyword>
<dbReference type="PANTHER" id="PTHR11455:SF9">
    <property type="entry name" value="CRYPTOCHROME CIRCADIAN CLOCK 5 ISOFORM X1"/>
    <property type="match status" value="1"/>
</dbReference>
<evidence type="ECO:0000256" key="1">
    <source>
        <dbReference type="ARBA" id="ARBA00000822"/>
    </source>
</evidence>
<keyword evidence="12 16" id="KW-0326">Glycosidase</keyword>
<dbReference type="GO" id="GO:0003677">
    <property type="term" value="F:DNA binding"/>
    <property type="evidence" value="ECO:0007669"/>
    <property type="project" value="TreeGrafter"/>
</dbReference>
<comment type="subcellular location">
    <subcellularLocation>
        <location evidence="2">Secreted</location>
    </subcellularLocation>
</comment>
<dbReference type="GO" id="GO:0006032">
    <property type="term" value="P:chitin catabolic process"/>
    <property type="evidence" value="ECO:0007669"/>
    <property type="project" value="UniProtKB-KW"/>
</dbReference>
<evidence type="ECO:0000313" key="20">
    <source>
        <dbReference type="EMBL" id="TRX94430.1"/>
    </source>
</evidence>
<dbReference type="Gene3D" id="3.10.50.10">
    <property type="match status" value="1"/>
</dbReference>
<dbReference type="Gene3D" id="3.40.50.620">
    <property type="entry name" value="HUPs"/>
    <property type="match status" value="1"/>
</dbReference>
<dbReference type="GO" id="GO:0043153">
    <property type="term" value="P:entrainment of circadian clock by photoperiod"/>
    <property type="evidence" value="ECO:0007669"/>
    <property type="project" value="TreeGrafter"/>
</dbReference>
<evidence type="ECO:0000256" key="2">
    <source>
        <dbReference type="ARBA" id="ARBA00004613"/>
    </source>
</evidence>
<evidence type="ECO:0000259" key="18">
    <source>
        <dbReference type="PROSITE" id="PS51645"/>
    </source>
</evidence>
<evidence type="ECO:0000256" key="3">
    <source>
        <dbReference type="ARBA" id="ARBA00005862"/>
    </source>
</evidence>
<feature type="region of interest" description="Disordered" evidence="17">
    <location>
        <begin position="1761"/>
        <end position="1818"/>
    </location>
</feature>
<keyword evidence="9 14" id="KW-0274">FAD</keyword>
<dbReference type="GO" id="GO:0008843">
    <property type="term" value="F:endochitinase activity"/>
    <property type="evidence" value="ECO:0007669"/>
    <property type="project" value="UniProtKB-EC"/>
</dbReference>
<evidence type="ECO:0000256" key="15">
    <source>
        <dbReference type="PIRSR" id="PIRSR602081-2"/>
    </source>
</evidence>
<dbReference type="GO" id="GO:0005576">
    <property type="term" value="C:extracellular region"/>
    <property type="evidence" value="ECO:0007669"/>
    <property type="project" value="UniProtKB-SubCell"/>
</dbReference>
<evidence type="ECO:0000256" key="12">
    <source>
        <dbReference type="ARBA" id="ARBA00023295"/>
    </source>
</evidence>
<name>A0A553I2J5_9PEZI</name>
<dbReference type="Gene3D" id="1.10.579.10">
    <property type="entry name" value="DNA Cyclobutane Dipyrimidine Photolyase, subunit A, domain 3"/>
    <property type="match status" value="1"/>
</dbReference>
<feature type="binding site" evidence="14">
    <location>
        <begin position="1457"/>
        <end position="1461"/>
    </location>
    <ligand>
        <name>FAD</name>
        <dbReference type="ChEBI" id="CHEBI:57692"/>
    </ligand>
</feature>
<proteinExistence type="inferred from homology"/>
<evidence type="ECO:0000256" key="13">
    <source>
        <dbReference type="ARBA" id="ARBA00023326"/>
    </source>
</evidence>
<dbReference type="InterPro" id="IPR005101">
    <property type="entry name" value="Cryptochr/Photolyase_FAD-bd"/>
</dbReference>
<keyword evidence="10" id="KW-0146">Chitin degradation</keyword>
<keyword evidence="7 14" id="KW-0285">Flavoprotein</keyword>
<evidence type="ECO:0000256" key="6">
    <source>
        <dbReference type="ARBA" id="ARBA00022525"/>
    </source>
</evidence>
<feature type="site" description="Electron transfer via tryptophanyl radical" evidence="15">
    <location>
        <position position="1531"/>
    </location>
</feature>
<keyword evidence="6" id="KW-0964">Secreted</keyword>
<dbReference type="InterPro" id="IPR017853">
    <property type="entry name" value="GH"/>
</dbReference>
<dbReference type="SUPFAM" id="SSF51445">
    <property type="entry name" value="(Trans)glycosidases"/>
    <property type="match status" value="1"/>
</dbReference>
<keyword evidence="13" id="KW-0624">Polysaccharide degradation</keyword>
<evidence type="ECO:0000256" key="11">
    <source>
        <dbReference type="ARBA" id="ARBA00023277"/>
    </source>
</evidence>
<comment type="caution">
    <text evidence="20">The sequence shown here is derived from an EMBL/GenBank/DDBJ whole genome shotgun (WGS) entry which is preliminary data.</text>
</comment>
<gene>
    <name evidence="20" type="ORF">FHL15_004585</name>
</gene>
<reference evidence="21" key="1">
    <citation type="submission" date="2019-06" db="EMBL/GenBank/DDBJ databases">
        <title>Draft genome sequence of the griseofulvin-producing fungus Xylaria cubensis strain G536.</title>
        <authorList>
            <person name="Mead M.E."/>
            <person name="Raja H.A."/>
            <person name="Steenwyk J.L."/>
            <person name="Knowles S.L."/>
            <person name="Oberlies N.H."/>
            <person name="Rokas A."/>
        </authorList>
    </citation>
    <scope>NUCLEOTIDE SEQUENCE [LARGE SCALE GENOMIC DNA]</scope>
    <source>
        <strain evidence="21">G536</strain>
    </source>
</reference>
<comment type="similarity">
    <text evidence="4">Belongs to the glycosyl hydrolase 18 family. Chitinase class V subfamily.</text>
</comment>
<evidence type="ECO:0000256" key="7">
    <source>
        <dbReference type="ARBA" id="ARBA00022630"/>
    </source>
</evidence>
<feature type="site" description="Electron transfer via tryptophanyl radical" evidence="15">
    <location>
        <position position="1609"/>
    </location>
</feature>
<protein>
    <recommendedName>
        <fullName evidence="5">chitinase</fullName>
        <ecNumber evidence="5">3.2.1.14</ecNumber>
    </recommendedName>
</protein>
<keyword evidence="11" id="KW-0119">Carbohydrate metabolism</keyword>
<evidence type="ECO:0000256" key="5">
    <source>
        <dbReference type="ARBA" id="ARBA00012729"/>
    </source>
</evidence>
<feature type="domain" description="Photolyase/cryptochrome alpha/beta" evidence="18">
    <location>
        <begin position="1185"/>
        <end position="1317"/>
    </location>
</feature>
<evidence type="ECO:0000313" key="21">
    <source>
        <dbReference type="Proteomes" id="UP000319160"/>
    </source>
</evidence>
<evidence type="ECO:0000256" key="4">
    <source>
        <dbReference type="ARBA" id="ARBA00008682"/>
    </source>
</evidence>
<dbReference type="GO" id="GO:0005737">
    <property type="term" value="C:cytoplasm"/>
    <property type="evidence" value="ECO:0007669"/>
    <property type="project" value="TreeGrafter"/>
</dbReference>
<dbReference type="STRING" id="2512241.A0A553I2J5"/>
<dbReference type="PANTHER" id="PTHR11455">
    <property type="entry name" value="CRYPTOCHROME"/>
    <property type="match status" value="1"/>
</dbReference>
<accession>A0A553I2J5</accession>
<dbReference type="PROSITE" id="PS51910">
    <property type="entry name" value="GH18_2"/>
    <property type="match status" value="1"/>
</dbReference>
<dbReference type="GO" id="GO:0071949">
    <property type="term" value="F:FAD binding"/>
    <property type="evidence" value="ECO:0007669"/>
    <property type="project" value="TreeGrafter"/>
</dbReference>
<dbReference type="InterPro" id="IPR001579">
    <property type="entry name" value="Glyco_hydro_18_chit_AS"/>
</dbReference>
<feature type="domain" description="GH18" evidence="19">
    <location>
        <begin position="35"/>
        <end position="398"/>
    </location>
</feature>
<evidence type="ECO:0000256" key="8">
    <source>
        <dbReference type="ARBA" id="ARBA00022801"/>
    </source>
</evidence>
<dbReference type="PROSITE" id="PS51645">
    <property type="entry name" value="PHR_CRY_ALPHA_BETA"/>
    <property type="match status" value="1"/>
</dbReference>
<dbReference type="Gene3D" id="3.20.20.80">
    <property type="entry name" value="Glycosidases"/>
    <property type="match status" value="1"/>
</dbReference>
<feature type="compositionally biased region" description="Basic and acidic residues" evidence="17">
    <location>
        <begin position="1777"/>
        <end position="1796"/>
    </location>
</feature>
<organism evidence="20 21">
    <name type="scientific">Xylaria flabelliformis</name>
    <dbReference type="NCBI Taxonomy" id="2512241"/>
    <lineage>
        <taxon>Eukaryota</taxon>
        <taxon>Fungi</taxon>
        <taxon>Dikarya</taxon>
        <taxon>Ascomycota</taxon>
        <taxon>Pezizomycotina</taxon>
        <taxon>Sordariomycetes</taxon>
        <taxon>Xylariomycetidae</taxon>
        <taxon>Xylariales</taxon>
        <taxon>Xylariaceae</taxon>
        <taxon>Xylaria</taxon>
    </lineage>
</organism>
<dbReference type="InterPro" id="IPR001223">
    <property type="entry name" value="Glyco_hydro18_cat"/>
</dbReference>
<dbReference type="Pfam" id="PF00704">
    <property type="entry name" value="Glyco_hydro_18"/>
    <property type="match status" value="1"/>
</dbReference>
<dbReference type="EC" id="3.2.1.14" evidence="5"/>
<dbReference type="InterPro" id="IPR014729">
    <property type="entry name" value="Rossmann-like_a/b/a_fold"/>
</dbReference>
<dbReference type="InterPro" id="IPR011583">
    <property type="entry name" value="Chitinase_II/V-like_cat"/>
</dbReference>
<dbReference type="SUPFAM" id="SSF48173">
    <property type="entry name" value="Cryptochrome/photolyase FAD-binding domain"/>
    <property type="match status" value="1"/>
</dbReference>
<dbReference type="GO" id="GO:0008061">
    <property type="term" value="F:chitin binding"/>
    <property type="evidence" value="ECO:0007669"/>
    <property type="project" value="InterPro"/>
</dbReference>
<dbReference type="InterPro" id="IPR036155">
    <property type="entry name" value="Crypto/Photolyase_N_sf"/>
</dbReference>
<comment type="catalytic activity">
    <reaction evidence="1">
        <text>Random endo-hydrolysis of N-acetyl-beta-D-glucosaminide (1-&gt;4)-beta-linkages in chitin and chitodextrins.</text>
        <dbReference type="EC" id="3.2.1.14"/>
    </reaction>
</comment>
<dbReference type="SUPFAM" id="SSF54556">
    <property type="entry name" value="Chitinase insertion domain"/>
    <property type="match status" value="1"/>
</dbReference>
<dbReference type="Pfam" id="PF00875">
    <property type="entry name" value="DNA_photolyase"/>
    <property type="match status" value="1"/>
</dbReference>
<dbReference type="SMART" id="SM00636">
    <property type="entry name" value="Glyco_18"/>
    <property type="match status" value="1"/>
</dbReference>
<dbReference type="InterPro" id="IPR029070">
    <property type="entry name" value="Chitinase_insertion_sf"/>
</dbReference>
<dbReference type="Pfam" id="PF03441">
    <property type="entry name" value="FAD_binding_7"/>
    <property type="match status" value="1"/>
</dbReference>
<dbReference type="InterPro" id="IPR006050">
    <property type="entry name" value="DNA_photolyase_N"/>
</dbReference>
<evidence type="ECO:0000256" key="16">
    <source>
        <dbReference type="RuleBase" id="RU000489"/>
    </source>
</evidence>
<dbReference type="PROSITE" id="PS01095">
    <property type="entry name" value="GH18_1"/>
    <property type="match status" value="1"/>
</dbReference>